<keyword evidence="7" id="KW-1133">Transmembrane helix</keyword>
<evidence type="ECO:0000256" key="4">
    <source>
        <dbReference type="ARBA" id="ARBA00022692"/>
    </source>
</evidence>
<evidence type="ECO:0000256" key="6">
    <source>
        <dbReference type="ARBA" id="ARBA00022955"/>
    </source>
</evidence>
<gene>
    <name evidence="14" type="ORF">FA09DRAFT_329198</name>
</gene>
<dbReference type="RefSeq" id="XP_025598967.1">
    <property type="nucleotide sequence ID" value="XM_025742073.1"/>
</dbReference>
<evidence type="ECO:0000256" key="9">
    <source>
        <dbReference type="ARBA" id="ARBA00023098"/>
    </source>
</evidence>
<keyword evidence="9" id="KW-0443">Lipid metabolism</keyword>
<sequence>MSFLPVGLLPKWLLLVSSLAVFNCVQNYVDHAFARRVYTRGGAQVTPLSARTFGVWNLASAGVRLYAAYNIHNRQVYELCALTYVLALAHFSSEVFVYKTASIRAPGVISPLIVASSSLAAMLLQHQHYVALSSPLGGMC</sequence>
<keyword evidence="8" id="KW-0756">Sterol biosynthesis</keyword>
<evidence type="ECO:0000256" key="12">
    <source>
        <dbReference type="ARBA" id="ARBA00023221"/>
    </source>
</evidence>
<name>A0A316ZCC3_9BASI</name>
<reference evidence="14 15" key="1">
    <citation type="journal article" date="2018" name="Mol. Biol. Evol.">
        <title>Broad Genomic Sampling Reveals a Smut Pathogenic Ancestry of the Fungal Clade Ustilaginomycotina.</title>
        <authorList>
            <person name="Kijpornyongpan T."/>
            <person name="Mondo S.J."/>
            <person name="Barry K."/>
            <person name="Sandor L."/>
            <person name="Lee J."/>
            <person name="Lipzen A."/>
            <person name="Pangilinan J."/>
            <person name="LaButti K."/>
            <person name="Hainaut M."/>
            <person name="Henrissat B."/>
            <person name="Grigoriev I.V."/>
            <person name="Spatafora J.W."/>
            <person name="Aime M.C."/>
        </authorList>
    </citation>
    <scope>NUCLEOTIDE SEQUENCE [LARGE SCALE GENOMIC DNA]</scope>
    <source>
        <strain evidence="14 15">MCA 4186</strain>
    </source>
</reference>
<dbReference type="Proteomes" id="UP000245946">
    <property type="component" value="Unassembled WGS sequence"/>
</dbReference>
<evidence type="ECO:0000256" key="1">
    <source>
        <dbReference type="ARBA" id="ARBA00004477"/>
    </source>
</evidence>
<evidence type="ECO:0000256" key="10">
    <source>
        <dbReference type="ARBA" id="ARBA00023136"/>
    </source>
</evidence>
<keyword evidence="11" id="KW-1207">Sterol metabolism</keyword>
<keyword evidence="5" id="KW-0256">Endoplasmic reticulum</keyword>
<evidence type="ECO:0000313" key="14">
    <source>
        <dbReference type="EMBL" id="PWN98688.1"/>
    </source>
</evidence>
<evidence type="ECO:0000256" key="3">
    <source>
        <dbReference type="ARBA" id="ARBA00022516"/>
    </source>
</evidence>
<dbReference type="GO" id="GO:0005789">
    <property type="term" value="C:endoplasmic reticulum membrane"/>
    <property type="evidence" value="ECO:0007669"/>
    <property type="project" value="UniProtKB-SubCell"/>
</dbReference>
<evidence type="ECO:0000256" key="7">
    <source>
        <dbReference type="ARBA" id="ARBA00022989"/>
    </source>
</evidence>
<evidence type="ECO:0000256" key="8">
    <source>
        <dbReference type="ARBA" id="ARBA00023011"/>
    </source>
</evidence>
<evidence type="ECO:0000256" key="2">
    <source>
        <dbReference type="ARBA" id="ARBA00005377"/>
    </source>
</evidence>
<keyword evidence="6" id="KW-0752">Steroid biosynthesis</keyword>
<comment type="subcellular location">
    <subcellularLocation>
        <location evidence="1">Endoplasmic reticulum membrane</location>
        <topology evidence="1">Multi-pass membrane protein</topology>
    </subcellularLocation>
</comment>
<dbReference type="Pfam" id="PF03694">
    <property type="entry name" value="Erg28"/>
    <property type="match status" value="1"/>
</dbReference>
<protein>
    <submittedName>
        <fullName evidence="14">Erg28-like protein</fullName>
    </submittedName>
</protein>
<dbReference type="GeneID" id="37269617"/>
<dbReference type="PANTHER" id="PTHR15451:SF19">
    <property type="entry name" value="ERGOSTEROL BIOSYNTHETIC PROTEIN 28 HOMOLOG"/>
    <property type="match status" value="1"/>
</dbReference>
<keyword evidence="4" id="KW-0812">Transmembrane</keyword>
<dbReference type="STRING" id="58919.A0A316ZCC3"/>
<feature type="chain" id="PRO_5016443614" evidence="13">
    <location>
        <begin position="19"/>
        <end position="140"/>
    </location>
</feature>
<keyword evidence="13" id="KW-0732">Signal</keyword>
<dbReference type="OrthoDB" id="6485510at2759"/>
<comment type="similarity">
    <text evidence="2">Belongs to the ERG28 family.</text>
</comment>
<organism evidence="14 15">
    <name type="scientific">Tilletiopsis washingtonensis</name>
    <dbReference type="NCBI Taxonomy" id="58919"/>
    <lineage>
        <taxon>Eukaryota</taxon>
        <taxon>Fungi</taxon>
        <taxon>Dikarya</taxon>
        <taxon>Basidiomycota</taxon>
        <taxon>Ustilaginomycotina</taxon>
        <taxon>Exobasidiomycetes</taxon>
        <taxon>Entylomatales</taxon>
        <taxon>Entylomatales incertae sedis</taxon>
        <taxon>Tilletiopsis</taxon>
    </lineage>
</organism>
<evidence type="ECO:0000313" key="15">
    <source>
        <dbReference type="Proteomes" id="UP000245946"/>
    </source>
</evidence>
<dbReference type="InterPro" id="IPR005352">
    <property type="entry name" value="Erg28"/>
</dbReference>
<keyword evidence="15" id="KW-1185">Reference proteome</keyword>
<evidence type="ECO:0000256" key="11">
    <source>
        <dbReference type="ARBA" id="ARBA00023166"/>
    </source>
</evidence>
<dbReference type="AlphaFoldDB" id="A0A316ZCC3"/>
<evidence type="ECO:0000256" key="13">
    <source>
        <dbReference type="SAM" id="SignalP"/>
    </source>
</evidence>
<keyword evidence="12" id="KW-0753">Steroid metabolism</keyword>
<proteinExistence type="inferred from homology"/>
<feature type="signal peptide" evidence="13">
    <location>
        <begin position="1"/>
        <end position="18"/>
    </location>
</feature>
<dbReference type="PANTHER" id="PTHR15451">
    <property type="entry name" value="ERGOSTEROL BIOSYNTHETIC PROTEIN 28-RELATED"/>
    <property type="match status" value="1"/>
</dbReference>
<keyword evidence="3" id="KW-0444">Lipid biosynthesis</keyword>
<keyword evidence="10" id="KW-0472">Membrane</keyword>
<dbReference type="GO" id="GO:0016126">
    <property type="term" value="P:sterol biosynthetic process"/>
    <property type="evidence" value="ECO:0007669"/>
    <property type="project" value="UniProtKB-KW"/>
</dbReference>
<dbReference type="EMBL" id="KZ819290">
    <property type="protein sequence ID" value="PWN98688.1"/>
    <property type="molecule type" value="Genomic_DNA"/>
</dbReference>
<evidence type="ECO:0000256" key="5">
    <source>
        <dbReference type="ARBA" id="ARBA00022824"/>
    </source>
</evidence>
<dbReference type="GO" id="GO:0030674">
    <property type="term" value="F:protein-macromolecule adaptor activity"/>
    <property type="evidence" value="ECO:0007669"/>
    <property type="project" value="TreeGrafter"/>
</dbReference>
<accession>A0A316ZCC3</accession>